<name>A0A2I0K3V5_PUNGR</name>
<evidence type="ECO:0000313" key="2">
    <source>
        <dbReference type="EMBL" id="PKI62803.1"/>
    </source>
</evidence>
<accession>A0A2I0K3V5</accession>
<reference evidence="2 3" key="1">
    <citation type="submission" date="2017-11" db="EMBL/GenBank/DDBJ databases">
        <title>De-novo sequencing of pomegranate (Punica granatum L.) genome.</title>
        <authorList>
            <person name="Akparov Z."/>
            <person name="Amiraslanov A."/>
            <person name="Hajiyeva S."/>
            <person name="Abbasov M."/>
            <person name="Kaur K."/>
            <person name="Hamwieh A."/>
            <person name="Solovyev V."/>
            <person name="Salamov A."/>
            <person name="Braich B."/>
            <person name="Kosarev P."/>
            <person name="Mahmoud A."/>
            <person name="Hajiyev E."/>
            <person name="Babayeva S."/>
            <person name="Izzatullayeva V."/>
            <person name="Mammadov A."/>
            <person name="Mammadov A."/>
            <person name="Sharifova S."/>
            <person name="Ojaghi J."/>
            <person name="Eynullazada K."/>
            <person name="Bayramov B."/>
            <person name="Abdulazimova A."/>
            <person name="Shahmuradov I."/>
        </authorList>
    </citation>
    <scope>NUCLEOTIDE SEQUENCE [LARGE SCALE GENOMIC DNA]</scope>
    <source>
        <strain evidence="3">cv. AG2017</strain>
        <tissue evidence="2">Leaf</tissue>
    </source>
</reference>
<feature type="compositionally biased region" description="Low complexity" evidence="1">
    <location>
        <begin position="19"/>
        <end position="30"/>
    </location>
</feature>
<dbReference type="EMBL" id="PGOL01000927">
    <property type="protein sequence ID" value="PKI62803.1"/>
    <property type="molecule type" value="Genomic_DNA"/>
</dbReference>
<protein>
    <submittedName>
        <fullName evidence="2">Uncharacterized protein</fullName>
    </submittedName>
</protein>
<dbReference type="Proteomes" id="UP000233551">
    <property type="component" value="Unassembled WGS sequence"/>
</dbReference>
<sequence length="189" mass="21344">MTIRRSFEPRTSNTRSIKTRTLSRTSSQTRGAHGSAMTSPIPCHCRPFPWHLLHIGSISDPFRRTTTPIPSGGLCGLTRLLWEKTTTTVTYRSPLATQGRRLFLRIPSVASVATFDPTCASRVCPVFQPSLFGAIRVCSTENSPYPTHQWSNPTLEGPIPHLGTRYDYFRLRGARTFTLLLCLWSFKRF</sequence>
<evidence type="ECO:0000313" key="3">
    <source>
        <dbReference type="Proteomes" id="UP000233551"/>
    </source>
</evidence>
<organism evidence="2 3">
    <name type="scientific">Punica granatum</name>
    <name type="common">Pomegranate</name>
    <dbReference type="NCBI Taxonomy" id="22663"/>
    <lineage>
        <taxon>Eukaryota</taxon>
        <taxon>Viridiplantae</taxon>
        <taxon>Streptophyta</taxon>
        <taxon>Embryophyta</taxon>
        <taxon>Tracheophyta</taxon>
        <taxon>Spermatophyta</taxon>
        <taxon>Magnoliopsida</taxon>
        <taxon>eudicotyledons</taxon>
        <taxon>Gunneridae</taxon>
        <taxon>Pentapetalae</taxon>
        <taxon>rosids</taxon>
        <taxon>malvids</taxon>
        <taxon>Myrtales</taxon>
        <taxon>Lythraceae</taxon>
        <taxon>Punica</taxon>
    </lineage>
</organism>
<feature type="region of interest" description="Disordered" evidence="1">
    <location>
        <begin position="1"/>
        <end position="38"/>
    </location>
</feature>
<gene>
    <name evidence="2" type="ORF">CRG98_016811</name>
</gene>
<proteinExistence type="predicted"/>
<comment type="caution">
    <text evidence="2">The sequence shown here is derived from an EMBL/GenBank/DDBJ whole genome shotgun (WGS) entry which is preliminary data.</text>
</comment>
<dbReference type="AlphaFoldDB" id="A0A2I0K3V5"/>
<keyword evidence="3" id="KW-1185">Reference proteome</keyword>
<evidence type="ECO:0000256" key="1">
    <source>
        <dbReference type="SAM" id="MobiDB-lite"/>
    </source>
</evidence>